<gene>
    <name evidence="8" type="ORF">PLOB_00016804</name>
</gene>
<evidence type="ECO:0000256" key="5">
    <source>
        <dbReference type="ARBA" id="ARBA00023170"/>
    </source>
</evidence>
<keyword evidence="6" id="KW-0732">Signal</keyword>
<dbReference type="InterPro" id="IPR050449">
    <property type="entry name" value="Ephrin_rcpt_TKs"/>
</dbReference>
<dbReference type="Proteomes" id="UP001159405">
    <property type="component" value="Unassembled WGS sequence"/>
</dbReference>
<dbReference type="SMART" id="SM00615">
    <property type="entry name" value="EPH_lbd"/>
    <property type="match status" value="1"/>
</dbReference>
<keyword evidence="2" id="KW-0547">Nucleotide-binding</keyword>
<organism evidence="8 9">
    <name type="scientific">Porites lobata</name>
    <dbReference type="NCBI Taxonomy" id="104759"/>
    <lineage>
        <taxon>Eukaryota</taxon>
        <taxon>Metazoa</taxon>
        <taxon>Cnidaria</taxon>
        <taxon>Anthozoa</taxon>
        <taxon>Hexacorallia</taxon>
        <taxon>Scleractinia</taxon>
        <taxon>Fungiina</taxon>
        <taxon>Poritidae</taxon>
        <taxon>Porites</taxon>
    </lineage>
</organism>
<evidence type="ECO:0000256" key="4">
    <source>
        <dbReference type="ARBA" id="ARBA00023136"/>
    </source>
</evidence>
<dbReference type="InterPro" id="IPR008979">
    <property type="entry name" value="Galactose-bd-like_sf"/>
</dbReference>
<dbReference type="InterPro" id="IPR001090">
    <property type="entry name" value="Ephrin_rcpt_lig-bd_dom"/>
</dbReference>
<keyword evidence="4" id="KW-0472">Membrane</keyword>
<dbReference type="Gene3D" id="2.60.120.260">
    <property type="entry name" value="Galactose-binding domain-like"/>
    <property type="match status" value="1"/>
</dbReference>
<dbReference type="EMBL" id="CALNXK010000020">
    <property type="protein sequence ID" value="CAH3107662.1"/>
    <property type="molecule type" value="Genomic_DNA"/>
</dbReference>
<comment type="caution">
    <text evidence="8">The sequence shown here is derived from an EMBL/GenBank/DDBJ whole genome shotgun (WGS) entry which is preliminary data.</text>
</comment>
<keyword evidence="3" id="KW-0067">ATP-binding</keyword>
<sequence length="269" mass="30236">MELCWFAICTVLAFIPWISAEEKLLYQTPNGNRWGGWEATTNGLSSLNWNYLLVSNHFTVCSSFLQEQKNWLRSPVIDVHSIDRVSVSVRYTITSFCSSQPSNRFCTDNIGVYVWESDVKVKSDLIPDPVTSNRSYREFATIRGQASDQTISLALQLTRRYIVLGFLDQGGCKILSSVRITYNICPETTLRDSLVKLRETVAPSSVFESILVEGTCAENSFHIRGSLNVTCESIGQGNVSQFEGKCVCKEDMENIGGTCTGMFRNQYDH</sequence>
<name>A0ABN8NKG3_9CNID</name>
<feature type="domain" description="Eph LBD" evidence="7">
    <location>
        <begin position="1"/>
        <end position="190"/>
    </location>
</feature>
<evidence type="ECO:0000259" key="7">
    <source>
        <dbReference type="PROSITE" id="PS51550"/>
    </source>
</evidence>
<dbReference type="SUPFAM" id="SSF49785">
    <property type="entry name" value="Galactose-binding domain-like"/>
    <property type="match status" value="1"/>
</dbReference>
<keyword evidence="5" id="KW-0675">Receptor</keyword>
<evidence type="ECO:0000256" key="1">
    <source>
        <dbReference type="ARBA" id="ARBA00004167"/>
    </source>
</evidence>
<keyword evidence="9" id="KW-1185">Reference proteome</keyword>
<dbReference type="PANTHER" id="PTHR46877:SF14">
    <property type="entry name" value="RECEPTOR PROTEIN-TYROSINE KINASE"/>
    <property type="match status" value="1"/>
</dbReference>
<evidence type="ECO:0000313" key="9">
    <source>
        <dbReference type="Proteomes" id="UP001159405"/>
    </source>
</evidence>
<feature type="signal peptide" evidence="6">
    <location>
        <begin position="1"/>
        <end position="20"/>
    </location>
</feature>
<protein>
    <recommendedName>
        <fullName evidence="7">Eph LBD domain-containing protein</fullName>
    </recommendedName>
</protein>
<evidence type="ECO:0000256" key="3">
    <source>
        <dbReference type="ARBA" id="ARBA00022840"/>
    </source>
</evidence>
<dbReference type="Pfam" id="PF01404">
    <property type="entry name" value="Ephrin_lbd"/>
    <property type="match status" value="1"/>
</dbReference>
<dbReference type="PROSITE" id="PS51550">
    <property type="entry name" value="EPH_LBD"/>
    <property type="match status" value="1"/>
</dbReference>
<evidence type="ECO:0000256" key="6">
    <source>
        <dbReference type="SAM" id="SignalP"/>
    </source>
</evidence>
<accession>A0ABN8NKG3</accession>
<dbReference type="PANTHER" id="PTHR46877">
    <property type="entry name" value="EPH RECEPTOR A5"/>
    <property type="match status" value="1"/>
</dbReference>
<proteinExistence type="predicted"/>
<comment type="subcellular location">
    <subcellularLocation>
        <location evidence="1">Membrane</location>
        <topology evidence="1">Single-pass membrane protein</topology>
    </subcellularLocation>
</comment>
<feature type="chain" id="PRO_5046576404" description="Eph LBD domain-containing protein" evidence="6">
    <location>
        <begin position="21"/>
        <end position="269"/>
    </location>
</feature>
<evidence type="ECO:0000256" key="2">
    <source>
        <dbReference type="ARBA" id="ARBA00022741"/>
    </source>
</evidence>
<reference evidence="8 9" key="1">
    <citation type="submission" date="2022-05" db="EMBL/GenBank/DDBJ databases">
        <authorList>
            <consortium name="Genoscope - CEA"/>
            <person name="William W."/>
        </authorList>
    </citation>
    <scope>NUCLEOTIDE SEQUENCE [LARGE SCALE GENOMIC DNA]</scope>
</reference>
<evidence type="ECO:0000313" key="8">
    <source>
        <dbReference type="EMBL" id="CAH3107662.1"/>
    </source>
</evidence>